<name>A0A1W2GE60_REIFA</name>
<dbReference type="Pfam" id="PF08818">
    <property type="entry name" value="DUF1801"/>
    <property type="match status" value="1"/>
</dbReference>
<keyword evidence="3" id="KW-1185">Reference proteome</keyword>
<dbReference type="STRING" id="692418.SAMN04488029_2230"/>
<organism evidence="2 3">
    <name type="scientific">Reichenbachiella faecimaris</name>
    <dbReference type="NCBI Taxonomy" id="692418"/>
    <lineage>
        <taxon>Bacteria</taxon>
        <taxon>Pseudomonadati</taxon>
        <taxon>Bacteroidota</taxon>
        <taxon>Cytophagia</taxon>
        <taxon>Cytophagales</taxon>
        <taxon>Reichenbachiellaceae</taxon>
        <taxon>Reichenbachiella</taxon>
    </lineage>
</organism>
<protein>
    <recommendedName>
        <fullName evidence="1">YdhG-like domain-containing protein</fullName>
    </recommendedName>
</protein>
<evidence type="ECO:0000313" key="3">
    <source>
        <dbReference type="Proteomes" id="UP000192472"/>
    </source>
</evidence>
<gene>
    <name evidence="2" type="ORF">SAMN04488029_2230</name>
</gene>
<evidence type="ECO:0000259" key="1">
    <source>
        <dbReference type="Pfam" id="PF08818"/>
    </source>
</evidence>
<accession>A0A1W2GE60</accession>
<dbReference type="RefSeq" id="WP_084372890.1">
    <property type="nucleotide sequence ID" value="NZ_FWYF01000002.1"/>
</dbReference>
<dbReference type="Proteomes" id="UP000192472">
    <property type="component" value="Unassembled WGS sequence"/>
</dbReference>
<feature type="domain" description="YdhG-like" evidence="1">
    <location>
        <begin position="19"/>
        <end position="130"/>
    </location>
</feature>
<dbReference type="EMBL" id="FWYF01000002">
    <property type="protein sequence ID" value="SMD34881.1"/>
    <property type="molecule type" value="Genomic_DNA"/>
</dbReference>
<dbReference type="InterPro" id="IPR014922">
    <property type="entry name" value="YdhG-like"/>
</dbReference>
<evidence type="ECO:0000313" key="2">
    <source>
        <dbReference type="EMBL" id="SMD34881.1"/>
    </source>
</evidence>
<proteinExistence type="predicted"/>
<dbReference type="Gene3D" id="3.90.1150.200">
    <property type="match status" value="1"/>
</dbReference>
<dbReference type="AlphaFoldDB" id="A0A1W2GE60"/>
<dbReference type="OrthoDB" id="9813231at2"/>
<reference evidence="2 3" key="1">
    <citation type="submission" date="2017-04" db="EMBL/GenBank/DDBJ databases">
        <authorList>
            <person name="Afonso C.L."/>
            <person name="Miller P.J."/>
            <person name="Scott M.A."/>
            <person name="Spackman E."/>
            <person name="Goraichik I."/>
            <person name="Dimitrov K.M."/>
            <person name="Suarez D.L."/>
            <person name="Swayne D.E."/>
        </authorList>
    </citation>
    <scope>NUCLEOTIDE SEQUENCE [LARGE SCALE GENOMIC DNA]</scope>
    <source>
        <strain evidence="2 3">DSM 26133</strain>
    </source>
</reference>
<dbReference type="SUPFAM" id="SSF159888">
    <property type="entry name" value="YdhG-like"/>
    <property type="match status" value="1"/>
</dbReference>
<sequence length="147" mass="16959">MQSSATSVQEYLESLPEDRREAITRVREIILKNLPTGIEETMNWGMISYEVPLEFYPDTYNKKPLLFAALASQKNHMAVYLSGIYCDEALREKFEMDYKASGKKMDMGKSCVRFKKLEHLPLDVIGWAIGAADMETFVLYTKESRKK</sequence>